<dbReference type="Pfam" id="PF01594">
    <property type="entry name" value="AI-2E_transport"/>
    <property type="match status" value="1"/>
</dbReference>
<feature type="transmembrane region" description="Helical" evidence="6">
    <location>
        <begin position="65"/>
        <end position="86"/>
    </location>
</feature>
<protein>
    <submittedName>
        <fullName evidence="7">Pheromone autoinducer 2 transporter</fullName>
    </submittedName>
</protein>
<comment type="similarity">
    <text evidence="2">Belongs to the autoinducer-2 exporter (AI-2E) (TC 2.A.86) family.</text>
</comment>
<evidence type="ECO:0000256" key="1">
    <source>
        <dbReference type="ARBA" id="ARBA00004141"/>
    </source>
</evidence>
<dbReference type="PATRIC" id="fig|1121290.3.peg.1393"/>
<name>A0A1E8EZ24_9CLOT</name>
<evidence type="ECO:0000256" key="3">
    <source>
        <dbReference type="ARBA" id="ARBA00022692"/>
    </source>
</evidence>
<dbReference type="STRING" id="1121290.CLAOCE_14110"/>
<keyword evidence="4 6" id="KW-1133">Transmembrane helix</keyword>
<gene>
    <name evidence="7" type="ORF">CLOACE_14110</name>
</gene>
<dbReference type="PANTHER" id="PTHR21716:SF62">
    <property type="entry name" value="TRANSPORT PROTEIN YDBI-RELATED"/>
    <property type="match status" value="1"/>
</dbReference>
<evidence type="ECO:0000256" key="4">
    <source>
        <dbReference type="ARBA" id="ARBA00022989"/>
    </source>
</evidence>
<dbReference type="OrthoDB" id="9772136at2"/>
<feature type="transmembrane region" description="Helical" evidence="6">
    <location>
        <begin position="256"/>
        <end position="273"/>
    </location>
</feature>
<dbReference type="PANTHER" id="PTHR21716">
    <property type="entry name" value="TRANSMEMBRANE PROTEIN"/>
    <property type="match status" value="1"/>
</dbReference>
<evidence type="ECO:0000313" key="8">
    <source>
        <dbReference type="Proteomes" id="UP000175744"/>
    </source>
</evidence>
<dbReference type="InterPro" id="IPR002549">
    <property type="entry name" value="AI-2E-like"/>
</dbReference>
<evidence type="ECO:0000256" key="6">
    <source>
        <dbReference type="SAM" id="Phobius"/>
    </source>
</evidence>
<feature type="transmembrane region" description="Helical" evidence="6">
    <location>
        <begin position="195"/>
        <end position="217"/>
    </location>
</feature>
<dbReference type="EMBL" id="LZFO01000018">
    <property type="protein sequence ID" value="OFI05936.1"/>
    <property type="molecule type" value="Genomic_DNA"/>
</dbReference>
<comment type="caution">
    <text evidence="7">The sequence shown here is derived from an EMBL/GenBank/DDBJ whole genome shotgun (WGS) entry which is preliminary data.</text>
</comment>
<keyword evidence="5 6" id="KW-0472">Membrane</keyword>
<sequence>MFKEFIARDSTKKLIYFSVLVLLLYSLRSIFDLVLLTFLFSYFIDNVKEFIVVKLNKFIKISPQLITFIIYILITLLLVFVSVKYIPIAINQSITLVEHVSNIQIENSKYIAQILEQIDIEKYIQMSVNNIVTLATHFGKGIFNLFLALILSLFFVLQKDQIKCFMKKFSKSKISPFYEYLSYFGKSFLNSFGKVIQAQIIIALVNTFISLIGLYFIGFKSLIALGFMIFILSLIPVAGVIISLVPLCLMAFEMGGIVKVIYVLVMIAIIHSFESYVLNPKLMSNKTNLPVFFTFVILIISEHFMGAWGLLLGIPIVIFILDMFGVDLSNNSKSVGYLHKKMN</sequence>
<dbReference type="GO" id="GO:0055085">
    <property type="term" value="P:transmembrane transport"/>
    <property type="evidence" value="ECO:0007669"/>
    <property type="project" value="TreeGrafter"/>
</dbReference>
<feature type="transmembrane region" description="Helical" evidence="6">
    <location>
        <begin position="15"/>
        <end position="44"/>
    </location>
</feature>
<dbReference type="GO" id="GO:0016020">
    <property type="term" value="C:membrane"/>
    <property type="evidence" value="ECO:0007669"/>
    <property type="project" value="UniProtKB-SubCell"/>
</dbReference>
<evidence type="ECO:0000313" key="7">
    <source>
        <dbReference type="EMBL" id="OFI05936.1"/>
    </source>
</evidence>
<organism evidence="7 8">
    <name type="scientific">Clostridium acetireducens DSM 10703</name>
    <dbReference type="NCBI Taxonomy" id="1121290"/>
    <lineage>
        <taxon>Bacteria</taxon>
        <taxon>Bacillati</taxon>
        <taxon>Bacillota</taxon>
        <taxon>Clostridia</taxon>
        <taxon>Eubacteriales</taxon>
        <taxon>Clostridiaceae</taxon>
        <taxon>Clostridium</taxon>
    </lineage>
</organism>
<feature type="transmembrane region" description="Helical" evidence="6">
    <location>
        <begin position="293"/>
        <end position="321"/>
    </location>
</feature>
<proteinExistence type="inferred from homology"/>
<evidence type="ECO:0000256" key="5">
    <source>
        <dbReference type="ARBA" id="ARBA00023136"/>
    </source>
</evidence>
<dbReference type="AlphaFoldDB" id="A0A1E8EZ24"/>
<dbReference type="Proteomes" id="UP000175744">
    <property type="component" value="Unassembled WGS sequence"/>
</dbReference>
<keyword evidence="3 6" id="KW-0812">Transmembrane</keyword>
<feature type="transmembrane region" description="Helical" evidence="6">
    <location>
        <begin position="138"/>
        <end position="157"/>
    </location>
</feature>
<feature type="transmembrane region" description="Helical" evidence="6">
    <location>
        <begin position="223"/>
        <end position="249"/>
    </location>
</feature>
<accession>A0A1E8EZ24</accession>
<dbReference type="RefSeq" id="WP_070110395.1">
    <property type="nucleotide sequence ID" value="NZ_LZFO01000018.1"/>
</dbReference>
<reference evidence="7 8" key="1">
    <citation type="submission" date="2016-06" db="EMBL/GenBank/DDBJ databases">
        <title>Genome sequence of Clostridium acetireducens DSM 10703.</title>
        <authorList>
            <person name="Poehlein A."/>
            <person name="Fluechter S."/>
            <person name="Duerre P."/>
            <person name="Daniel R."/>
        </authorList>
    </citation>
    <scope>NUCLEOTIDE SEQUENCE [LARGE SCALE GENOMIC DNA]</scope>
    <source>
        <strain evidence="7 8">DSM 10703</strain>
    </source>
</reference>
<keyword evidence="8" id="KW-1185">Reference proteome</keyword>
<comment type="subcellular location">
    <subcellularLocation>
        <location evidence="1">Membrane</location>
        <topology evidence="1">Multi-pass membrane protein</topology>
    </subcellularLocation>
</comment>
<evidence type="ECO:0000256" key="2">
    <source>
        <dbReference type="ARBA" id="ARBA00009773"/>
    </source>
</evidence>